<feature type="transmembrane region" description="Helical" evidence="5">
    <location>
        <begin position="461"/>
        <end position="478"/>
    </location>
</feature>
<reference evidence="6" key="1">
    <citation type="submission" date="2020-07" db="EMBL/GenBank/DDBJ databases">
        <title>Severe corrosion of carbon steel in oil field produced water can be linked to methanogenic archaea containing a special type of NiFe hydrogenase.</title>
        <authorList>
            <person name="Lahme S."/>
            <person name="Mand J."/>
            <person name="Longwell J."/>
            <person name="Smith R."/>
            <person name="Enning D."/>
        </authorList>
    </citation>
    <scope>NUCLEOTIDE SEQUENCE</scope>
    <source>
        <strain evidence="6">MIC098Bin6</strain>
    </source>
</reference>
<name>A0A931CWN3_9BACT</name>
<feature type="transmembrane region" description="Helical" evidence="5">
    <location>
        <begin position="192"/>
        <end position="211"/>
    </location>
</feature>
<evidence type="ECO:0000313" key="7">
    <source>
        <dbReference type="Proteomes" id="UP000706172"/>
    </source>
</evidence>
<evidence type="ECO:0000313" key="6">
    <source>
        <dbReference type="EMBL" id="MBG0778769.1"/>
    </source>
</evidence>
<feature type="transmembrane region" description="Helical" evidence="5">
    <location>
        <begin position="285"/>
        <end position="302"/>
    </location>
</feature>
<dbReference type="PANTHER" id="PTHR10283:SF82">
    <property type="entry name" value="SOLUTE CARRIER FAMILY 13 MEMBER 2"/>
    <property type="match status" value="1"/>
</dbReference>
<feature type="transmembrane region" description="Helical" evidence="5">
    <location>
        <begin position="111"/>
        <end position="131"/>
    </location>
</feature>
<evidence type="ECO:0000256" key="3">
    <source>
        <dbReference type="ARBA" id="ARBA00022989"/>
    </source>
</evidence>
<dbReference type="AlphaFoldDB" id="A0A931CWN3"/>
<dbReference type="Pfam" id="PF00939">
    <property type="entry name" value="Na_sulph_symp"/>
    <property type="match status" value="1"/>
</dbReference>
<dbReference type="GO" id="GO:0005886">
    <property type="term" value="C:plasma membrane"/>
    <property type="evidence" value="ECO:0007669"/>
    <property type="project" value="TreeGrafter"/>
</dbReference>
<keyword evidence="3 5" id="KW-1133">Transmembrane helix</keyword>
<gene>
    <name evidence="6" type="ORF">H0S81_02430</name>
</gene>
<organism evidence="6 7">
    <name type="scientific">Desulfotignum balticum</name>
    <dbReference type="NCBI Taxonomy" id="115781"/>
    <lineage>
        <taxon>Bacteria</taxon>
        <taxon>Pseudomonadati</taxon>
        <taxon>Thermodesulfobacteriota</taxon>
        <taxon>Desulfobacteria</taxon>
        <taxon>Desulfobacterales</taxon>
        <taxon>Desulfobacteraceae</taxon>
        <taxon>Desulfotignum</taxon>
    </lineage>
</organism>
<feature type="transmembrane region" description="Helical" evidence="5">
    <location>
        <begin position="308"/>
        <end position="325"/>
    </location>
</feature>
<dbReference type="Proteomes" id="UP000706172">
    <property type="component" value="Unassembled WGS sequence"/>
</dbReference>
<feature type="transmembrane region" description="Helical" evidence="5">
    <location>
        <begin position="373"/>
        <end position="397"/>
    </location>
</feature>
<feature type="transmembrane region" description="Helical" evidence="5">
    <location>
        <begin position="83"/>
        <end position="99"/>
    </location>
</feature>
<feature type="transmembrane region" description="Helical" evidence="5">
    <location>
        <begin position="337"/>
        <end position="361"/>
    </location>
</feature>
<feature type="transmembrane region" description="Helical" evidence="5">
    <location>
        <begin position="231"/>
        <end position="252"/>
    </location>
</feature>
<dbReference type="PANTHER" id="PTHR10283">
    <property type="entry name" value="SOLUTE CARRIER FAMILY 13 MEMBER"/>
    <property type="match status" value="1"/>
</dbReference>
<evidence type="ECO:0000256" key="1">
    <source>
        <dbReference type="ARBA" id="ARBA00004141"/>
    </source>
</evidence>
<proteinExistence type="predicted"/>
<evidence type="ECO:0000256" key="4">
    <source>
        <dbReference type="ARBA" id="ARBA00023136"/>
    </source>
</evidence>
<dbReference type="InterPro" id="IPR001898">
    <property type="entry name" value="SLC13A/DASS"/>
</dbReference>
<sequence length="481" mass="52959">MQADNTIAADGGNVRASQEAAAGTGRSPADRKQMIFWAVIVIAPLLVMMVPTGETFTPVIRNFLAITLCAILIFAFETLPQMIPAILLPVAYVVAGIAPEQAVFGPWSTSVPWMFLGGILMANCLESAGLLKRVAYWCIIKTGGTYNRILYGIMFTGIILNLLIPAQAVIPLAAFTYGICLALDLGQSKESAGIMLTGAMAALTPLFFFYNPNFNIIVGAGNTVYNEPMTWFLYLFHNAPMILWSFFCVFLITKIFKPSKEIDCKAYVSEAYDKLGSLTSKEKKGLFVTILLVIFLMTGGLHRINIGWGFAVAGCLMYLPGIRVGTDDDIKRINFSLLFFVTACMAIGAASNVLGIGKIIAQYSTPVMEASGSMFTLVLVWVLSVVSNFIMTPLAIWAAFTAPLAEIALSVDINPFSFYYIINMATNQIILPYEYALVLIYFSFGLIRLQDFVKFFSIKMIFNLIFIVIIMIPYWKFIGLI</sequence>
<keyword evidence="2 5" id="KW-0812">Transmembrane</keyword>
<dbReference type="GO" id="GO:1905039">
    <property type="term" value="P:carboxylic acid transmembrane transport"/>
    <property type="evidence" value="ECO:0007669"/>
    <property type="project" value="UniProtKB-ARBA"/>
</dbReference>
<feature type="transmembrane region" description="Helical" evidence="5">
    <location>
        <begin position="143"/>
        <end position="162"/>
    </location>
</feature>
<comment type="subcellular location">
    <subcellularLocation>
        <location evidence="1">Membrane</location>
        <topology evidence="1">Multi-pass membrane protein</topology>
    </subcellularLocation>
</comment>
<evidence type="ECO:0000256" key="5">
    <source>
        <dbReference type="SAM" id="Phobius"/>
    </source>
</evidence>
<feature type="transmembrane region" description="Helical" evidence="5">
    <location>
        <begin position="34"/>
        <end position="53"/>
    </location>
</feature>
<keyword evidence="4 5" id="KW-0472">Membrane</keyword>
<protein>
    <submittedName>
        <fullName evidence="6">Anion permease</fullName>
    </submittedName>
</protein>
<feature type="transmembrane region" description="Helical" evidence="5">
    <location>
        <begin position="59"/>
        <end position="76"/>
    </location>
</feature>
<comment type="caution">
    <text evidence="6">The sequence shown here is derived from an EMBL/GenBank/DDBJ whole genome shotgun (WGS) entry which is preliminary data.</text>
</comment>
<dbReference type="GO" id="GO:0008514">
    <property type="term" value="F:organic anion transmembrane transporter activity"/>
    <property type="evidence" value="ECO:0007669"/>
    <property type="project" value="UniProtKB-ARBA"/>
</dbReference>
<feature type="transmembrane region" description="Helical" evidence="5">
    <location>
        <begin position="428"/>
        <end position="449"/>
    </location>
</feature>
<evidence type="ECO:0000256" key="2">
    <source>
        <dbReference type="ARBA" id="ARBA00022692"/>
    </source>
</evidence>
<dbReference type="EMBL" id="JACCQK010000102">
    <property type="protein sequence ID" value="MBG0778769.1"/>
    <property type="molecule type" value="Genomic_DNA"/>
</dbReference>
<accession>A0A931CWN3</accession>